<gene>
    <name evidence="2" type="ORF">G1H19_21510</name>
</gene>
<reference evidence="2 3" key="1">
    <citation type="submission" date="2020-02" db="EMBL/GenBank/DDBJ databases">
        <title>The whole genome sequence of CPCC 205119.</title>
        <authorList>
            <person name="Jiang Z."/>
        </authorList>
    </citation>
    <scope>NUCLEOTIDE SEQUENCE [LARGE SCALE GENOMIC DNA]</scope>
    <source>
        <strain evidence="2 3">CPCC 205119</strain>
    </source>
</reference>
<evidence type="ECO:0008006" key="4">
    <source>
        <dbReference type="Google" id="ProtNLM"/>
    </source>
</evidence>
<evidence type="ECO:0000256" key="1">
    <source>
        <dbReference type="SAM" id="MobiDB-lite"/>
    </source>
</evidence>
<keyword evidence="3" id="KW-1185">Reference proteome</keyword>
<dbReference type="Proteomes" id="UP000470470">
    <property type="component" value="Unassembled WGS sequence"/>
</dbReference>
<dbReference type="EMBL" id="JAAGWK010000037">
    <property type="protein sequence ID" value="NEL56549.1"/>
    <property type="molecule type" value="Genomic_DNA"/>
</dbReference>
<evidence type="ECO:0000313" key="3">
    <source>
        <dbReference type="Proteomes" id="UP000470470"/>
    </source>
</evidence>
<evidence type="ECO:0000313" key="2">
    <source>
        <dbReference type="EMBL" id="NEL56549.1"/>
    </source>
</evidence>
<accession>A0A7K3WL03</accession>
<dbReference type="InterPro" id="IPR036629">
    <property type="entry name" value="YjbJ_sf"/>
</dbReference>
<dbReference type="AlphaFoldDB" id="A0A7K3WL03"/>
<dbReference type="SUPFAM" id="SSF69047">
    <property type="entry name" value="Hypothetical protein YjbJ"/>
    <property type="match status" value="1"/>
</dbReference>
<protein>
    <recommendedName>
        <fullName evidence="4">CsbD family protein</fullName>
    </recommendedName>
</protein>
<proteinExistence type="predicted"/>
<organism evidence="2 3">
    <name type="scientific">Goekera deserti</name>
    <dbReference type="NCBI Taxonomy" id="2497753"/>
    <lineage>
        <taxon>Bacteria</taxon>
        <taxon>Bacillati</taxon>
        <taxon>Actinomycetota</taxon>
        <taxon>Actinomycetes</taxon>
        <taxon>Geodermatophilales</taxon>
        <taxon>Geodermatophilaceae</taxon>
        <taxon>Goekera</taxon>
    </lineage>
</organism>
<comment type="caution">
    <text evidence="2">The sequence shown here is derived from an EMBL/GenBank/DDBJ whole genome shotgun (WGS) entry which is preliminary data.</text>
</comment>
<feature type="region of interest" description="Disordered" evidence="1">
    <location>
        <begin position="46"/>
        <end position="77"/>
    </location>
</feature>
<name>A0A7K3WL03_9ACTN</name>
<sequence>MNGPGREEEAAVSGAWDRAKAKVEELAGRAEELYGQSHGDAAATLDGEAHRLEGEAAEEAAAAERRRTDDDGLAGAR</sequence>